<feature type="domain" description="Helicase C-terminal" evidence="9">
    <location>
        <begin position="461"/>
        <end position="618"/>
    </location>
</feature>
<dbReference type="InterPro" id="IPR012340">
    <property type="entry name" value="NA-bd_OB-fold"/>
</dbReference>
<comment type="caution">
    <text evidence="10">The sequence shown here is derived from an EMBL/GenBank/DDBJ whole genome shotgun (WGS) entry which is preliminary data.</text>
</comment>
<dbReference type="PANTHER" id="PTHR47964:SF1">
    <property type="entry name" value="ATP-DEPENDENT DNA HELICASE HOMOLOG RECG, CHLOROPLASTIC"/>
    <property type="match status" value="1"/>
</dbReference>
<dbReference type="EMBL" id="LCAU01000001">
    <property type="protein sequence ID" value="KKR98706.1"/>
    <property type="molecule type" value="Genomic_DNA"/>
</dbReference>
<organism evidence="10 11">
    <name type="scientific">Candidatus Uhrbacteria bacterium GW2011_GWF2_41_16</name>
    <dbReference type="NCBI Taxonomy" id="1618997"/>
    <lineage>
        <taxon>Bacteria</taxon>
        <taxon>Candidatus Uhriibacteriota</taxon>
    </lineage>
</organism>
<evidence type="ECO:0000313" key="11">
    <source>
        <dbReference type="Proteomes" id="UP000034746"/>
    </source>
</evidence>
<keyword evidence="4 10" id="KW-0347">Helicase</keyword>
<keyword evidence="3" id="KW-0378">Hydrolase</keyword>
<dbReference type="InterPro" id="IPR001650">
    <property type="entry name" value="Helicase_C-like"/>
</dbReference>
<dbReference type="Pfam" id="PF00270">
    <property type="entry name" value="DEAD"/>
    <property type="match status" value="1"/>
</dbReference>
<accession>A0A0G0VGE6</accession>
<dbReference type="InterPro" id="IPR033454">
    <property type="entry name" value="RecG_wedge"/>
</dbReference>
<name>A0A0G0VGE6_9BACT</name>
<dbReference type="GO" id="GO:0003678">
    <property type="term" value="F:DNA helicase activity"/>
    <property type="evidence" value="ECO:0007669"/>
    <property type="project" value="TreeGrafter"/>
</dbReference>
<keyword evidence="6" id="KW-0238">DNA-binding</keyword>
<proteinExistence type="predicted"/>
<dbReference type="GO" id="GO:0005524">
    <property type="term" value="F:ATP binding"/>
    <property type="evidence" value="ECO:0007669"/>
    <property type="project" value="UniProtKB-KW"/>
</dbReference>
<sequence>MSIHLGTDIGELRGMGEAAVRDCRRLGIVSVCDLLWHVPYRYEDFTLTKPISRLSHDDLVTLTGRIVQISSRPSKNRRVQLTEALFENETGGLKVTWFNQTYLERLLRPGMEVALAGRIDRRFGTTTLLNPVHEPPGVNLQTGRIIPVYALSGSLTQRRLHTAIEASKQAFEELIDWLPEKIKQEELFFDLPIALKTLHFPESQNEISAAHARLVFDELFLQQLLFAEVRKQRVTCQAQIISIDIEVLKTFVAGLPFRLTNAQRKVSWKIMQDLSKEVPMNRLLQGDVGSGKTIVAALAAKAVSVAGFQTVYLAPTEMLAIQQHRSFCRFFPSEKIGLLTRTNCLIGEKEVSHEVMLKTLASGRVQMVIGTHALLQKDVQFAKLSFVIIDEQHRFGVRQRHALFEREGVSVPHLLSMTATPIPRSLALTLYGDLDISVLDESPEGRLPITTRLIVPGKEKEMERVLVQELNAGSQAYIVCPFIDPSDIEGRESVQEVAERLKKGCLKDHRIGLLHGRLSSSERDQVLEAFIKGSLDVVIATTVIEVGMDVPNATVMVILGAECFGLAQLHQLRGRVGRSDKSSYCFLCPKTISEKIQERLQTVVSCQNGFVLAERDLELRGSGNFFGQAQSGFPDFRFASMYDVFAMKKARDWVRKFQEQDPEYTQYPSVRERILEVFEDVHGE</sequence>
<dbReference type="AlphaFoldDB" id="A0A0G0VGE6"/>
<evidence type="ECO:0000256" key="7">
    <source>
        <dbReference type="ARBA" id="ARBA00023204"/>
    </source>
</evidence>
<evidence type="ECO:0000256" key="2">
    <source>
        <dbReference type="ARBA" id="ARBA00022763"/>
    </source>
</evidence>
<evidence type="ECO:0000259" key="8">
    <source>
        <dbReference type="PROSITE" id="PS51192"/>
    </source>
</evidence>
<dbReference type="SUPFAM" id="SSF52540">
    <property type="entry name" value="P-loop containing nucleoside triphosphate hydrolases"/>
    <property type="match status" value="2"/>
</dbReference>
<dbReference type="SMART" id="SM00487">
    <property type="entry name" value="DEXDc"/>
    <property type="match status" value="1"/>
</dbReference>
<protein>
    <submittedName>
        <fullName evidence="10">ATP-dependent DNA helicase RecG</fullName>
    </submittedName>
</protein>
<evidence type="ECO:0000256" key="3">
    <source>
        <dbReference type="ARBA" id="ARBA00022801"/>
    </source>
</evidence>
<dbReference type="InterPro" id="IPR011545">
    <property type="entry name" value="DEAD/DEAH_box_helicase_dom"/>
</dbReference>
<dbReference type="InterPro" id="IPR014001">
    <property type="entry name" value="Helicase_ATP-bd"/>
</dbReference>
<dbReference type="InterPro" id="IPR027417">
    <property type="entry name" value="P-loop_NTPase"/>
</dbReference>
<dbReference type="PROSITE" id="PS51194">
    <property type="entry name" value="HELICASE_CTER"/>
    <property type="match status" value="1"/>
</dbReference>
<evidence type="ECO:0000256" key="1">
    <source>
        <dbReference type="ARBA" id="ARBA00022741"/>
    </source>
</evidence>
<dbReference type="GO" id="GO:0003677">
    <property type="term" value="F:DNA binding"/>
    <property type="evidence" value="ECO:0007669"/>
    <property type="project" value="UniProtKB-KW"/>
</dbReference>
<evidence type="ECO:0000256" key="5">
    <source>
        <dbReference type="ARBA" id="ARBA00022840"/>
    </source>
</evidence>
<evidence type="ECO:0000313" key="10">
    <source>
        <dbReference type="EMBL" id="KKR98706.1"/>
    </source>
</evidence>
<dbReference type="Proteomes" id="UP000034746">
    <property type="component" value="Unassembled WGS sequence"/>
</dbReference>
<dbReference type="PATRIC" id="fig|1618997.3.peg.62"/>
<keyword evidence="7" id="KW-0234">DNA repair</keyword>
<dbReference type="Pfam" id="PF00271">
    <property type="entry name" value="Helicase_C"/>
    <property type="match status" value="1"/>
</dbReference>
<dbReference type="GO" id="GO:0006281">
    <property type="term" value="P:DNA repair"/>
    <property type="evidence" value="ECO:0007669"/>
    <property type="project" value="UniProtKB-KW"/>
</dbReference>
<dbReference type="NCBIfam" id="NF008168">
    <property type="entry name" value="PRK10917.2-2"/>
    <property type="match status" value="1"/>
</dbReference>
<dbReference type="GO" id="GO:0016787">
    <property type="term" value="F:hydrolase activity"/>
    <property type="evidence" value="ECO:0007669"/>
    <property type="project" value="UniProtKB-KW"/>
</dbReference>
<keyword evidence="1" id="KW-0547">Nucleotide-binding</keyword>
<dbReference type="SUPFAM" id="SSF50249">
    <property type="entry name" value="Nucleic acid-binding proteins"/>
    <property type="match status" value="1"/>
</dbReference>
<evidence type="ECO:0000256" key="4">
    <source>
        <dbReference type="ARBA" id="ARBA00022806"/>
    </source>
</evidence>
<keyword evidence="2" id="KW-0227">DNA damage</keyword>
<reference evidence="10 11" key="1">
    <citation type="journal article" date="2015" name="Nature">
        <title>rRNA introns, odd ribosomes, and small enigmatic genomes across a large radiation of phyla.</title>
        <authorList>
            <person name="Brown C.T."/>
            <person name="Hug L.A."/>
            <person name="Thomas B.C."/>
            <person name="Sharon I."/>
            <person name="Castelle C.J."/>
            <person name="Singh A."/>
            <person name="Wilkins M.J."/>
            <person name="Williams K.H."/>
            <person name="Banfield J.F."/>
        </authorList>
    </citation>
    <scope>NUCLEOTIDE SEQUENCE [LARGE SCALE GENOMIC DNA]</scope>
</reference>
<evidence type="ECO:0000259" key="9">
    <source>
        <dbReference type="PROSITE" id="PS51194"/>
    </source>
</evidence>
<dbReference type="Gene3D" id="3.40.50.300">
    <property type="entry name" value="P-loop containing nucleotide triphosphate hydrolases"/>
    <property type="match status" value="2"/>
</dbReference>
<dbReference type="SMART" id="SM00490">
    <property type="entry name" value="HELICc"/>
    <property type="match status" value="1"/>
</dbReference>
<dbReference type="PROSITE" id="PS51192">
    <property type="entry name" value="HELICASE_ATP_BIND_1"/>
    <property type="match status" value="1"/>
</dbReference>
<feature type="domain" description="Helicase ATP-binding" evidence="8">
    <location>
        <begin position="273"/>
        <end position="439"/>
    </location>
</feature>
<keyword evidence="5" id="KW-0067">ATP-binding</keyword>
<dbReference type="InterPro" id="IPR047112">
    <property type="entry name" value="RecG/Mfd"/>
</dbReference>
<dbReference type="PANTHER" id="PTHR47964">
    <property type="entry name" value="ATP-DEPENDENT DNA HELICASE HOMOLOG RECG, CHLOROPLASTIC"/>
    <property type="match status" value="1"/>
</dbReference>
<gene>
    <name evidence="10" type="ORF">UU48_C0001G0061</name>
</gene>
<evidence type="ECO:0000256" key="6">
    <source>
        <dbReference type="ARBA" id="ARBA00023125"/>
    </source>
</evidence>
<dbReference type="CDD" id="cd04488">
    <property type="entry name" value="RecG_wedge_OBF"/>
    <property type="match status" value="1"/>
</dbReference>
<dbReference type="Gene3D" id="2.40.50.140">
    <property type="entry name" value="Nucleic acid-binding proteins"/>
    <property type="match status" value="1"/>
</dbReference>
<dbReference type="Pfam" id="PF17191">
    <property type="entry name" value="RecG_wedge"/>
    <property type="match status" value="1"/>
</dbReference>